<protein>
    <submittedName>
        <fullName evidence="1">Uncharacterized protein</fullName>
    </submittedName>
</protein>
<name>A0A7T7CLF2_9CAUD</name>
<sequence>MSYVINIENRVEVRNWFKAQLGIQGVGYLRLYSNKVKKHPNAVHGYRMKFYRLKRNAHKNVPLCTRMEFLNAKAEALGIPYRLEVETVVTGYGRPVKNAYIVPVSDCAAD</sequence>
<dbReference type="EMBL" id="MW423739">
    <property type="protein sequence ID" value="QQK88569.1"/>
    <property type="molecule type" value="Genomic_DNA"/>
</dbReference>
<organism evidence="1">
    <name type="scientific">Vibrio phage PH669</name>
    <dbReference type="NCBI Taxonomy" id="2800823"/>
    <lineage>
        <taxon>Viruses</taxon>
        <taxon>Duplodnaviria</taxon>
        <taxon>Heunggongvirae</taxon>
        <taxon>Uroviricota</taxon>
        <taxon>Caudoviricetes</taxon>
        <taxon>Queuovirinae</taxon>
    </lineage>
</organism>
<reference evidence="1" key="1">
    <citation type="submission" date="2020-12" db="EMBL/GenBank/DDBJ databases">
        <authorList>
            <person name="Hu Z."/>
        </authorList>
    </citation>
    <scope>NUCLEOTIDE SEQUENCE</scope>
</reference>
<accession>A0A7T7CLF2</accession>
<evidence type="ECO:0000313" key="1">
    <source>
        <dbReference type="EMBL" id="QQK88569.1"/>
    </source>
</evidence>
<proteinExistence type="predicted"/>